<evidence type="ECO:0000313" key="2">
    <source>
        <dbReference type="EMBL" id="MBW0499124.1"/>
    </source>
</evidence>
<feature type="domain" description="Reverse transcriptase Ty1/copia-type" evidence="1">
    <location>
        <begin position="33"/>
        <end position="107"/>
    </location>
</feature>
<accession>A0A9Q3D983</accession>
<gene>
    <name evidence="2" type="ORF">O181_038839</name>
</gene>
<dbReference type="InterPro" id="IPR013103">
    <property type="entry name" value="RVT_2"/>
</dbReference>
<dbReference type="AlphaFoldDB" id="A0A9Q3D983"/>
<dbReference type="OrthoDB" id="411615at2759"/>
<evidence type="ECO:0000259" key="1">
    <source>
        <dbReference type="Pfam" id="PF07727"/>
    </source>
</evidence>
<dbReference type="EMBL" id="AVOT02015110">
    <property type="protein sequence ID" value="MBW0499124.1"/>
    <property type="molecule type" value="Genomic_DNA"/>
</dbReference>
<proteinExistence type="predicted"/>
<comment type="caution">
    <text evidence="2">The sequence shown here is derived from an EMBL/GenBank/DDBJ whole genome shotgun (WGS) entry which is preliminary data.</text>
</comment>
<reference evidence="2" key="1">
    <citation type="submission" date="2021-03" db="EMBL/GenBank/DDBJ databases">
        <title>Draft genome sequence of rust myrtle Austropuccinia psidii MF-1, a brazilian biotype.</title>
        <authorList>
            <person name="Quecine M.C."/>
            <person name="Pachon D.M.R."/>
            <person name="Bonatelli M.L."/>
            <person name="Correr F.H."/>
            <person name="Franceschini L.M."/>
            <person name="Leite T.F."/>
            <person name="Margarido G.R.A."/>
            <person name="Almeida C.A."/>
            <person name="Ferrarezi J.A."/>
            <person name="Labate C.A."/>
        </authorList>
    </citation>
    <scope>NUCLEOTIDE SEQUENCE</scope>
    <source>
        <strain evidence="2">MF-1</strain>
    </source>
</reference>
<protein>
    <recommendedName>
        <fullName evidence="1">Reverse transcriptase Ty1/copia-type domain-containing protein</fullName>
    </recommendedName>
</protein>
<name>A0A9Q3D983_9BASI</name>
<sequence>MEIPARIDKARHLNWGEWKSAIDRELNSFDDMKVWTPVEGEREENMKIIKTEFIVDLKRRGNPEELVYKARLVARGFCQQYGIDCEHTYAPTASLTSLRLLMVSALKTNGKS</sequence>
<dbReference type="Pfam" id="PF07727">
    <property type="entry name" value="RVT_2"/>
    <property type="match status" value="1"/>
</dbReference>
<keyword evidence="3" id="KW-1185">Reference proteome</keyword>
<organism evidence="2 3">
    <name type="scientific">Austropuccinia psidii MF-1</name>
    <dbReference type="NCBI Taxonomy" id="1389203"/>
    <lineage>
        <taxon>Eukaryota</taxon>
        <taxon>Fungi</taxon>
        <taxon>Dikarya</taxon>
        <taxon>Basidiomycota</taxon>
        <taxon>Pucciniomycotina</taxon>
        <taxon>Pucciniomycetes</taxon>
        <taxon>Pucciniales</taxon>
        <taxon>Sphaerophragmiaceae</taxon>
        <taxon>Austropuccinia</taxon>
    </lineage>
</organism>
<dbReference type="Proteomes" id="UP000765509">
    <property type="component" value="Unassembled WGS sequence"/>
</dbReference>
<evidence type="ECO:0000313" key="3">
    <source>
        <dbReference type="Proteomes" id="UP000765509"/>
    </source>
</evidence>